<proteinExistence type="predicted"/>
<name>A0A1G9JL11_9ACTN</name>
<dbReference type="SUPFAM" id="SSF53850">
    <property type="entry name" value="Periplasmic binding protein-like II"/>
    <property type="match status" value="1"/>
</dbReference>
<dbReference type="GO" id="GO:0015833">
    <property type="term" value="P:peptide transport"/>
    <property type="evidence" value="ECO:0007669"/>
    <property type="project" value="TreeGrafter"/>
</dbReference>
<dbReference type="Gene3D" id="3.40.190.10">
    <property type="entry name" value="Periplasmic binding protein-like II"/>
    <property type="match status" value="1"/>
</dbReference>
<dbReference type="Pfam" id="PF00496">
    <property type="entry name" value="SBP_bac_5"/>
    <property type="match status" value="1"/>
</dbReference>
<dbReference type="Proteomes" id="UP000198662">
    <property type="component" value="Unassembled WGS sequence"/>
</dbReference>
<sequence length="585" mass="62563">MLRAGRPGTGAVGVGAALVMAAVGTTACGTGAGAGDPGFEDCATDPVACNSGDRADGGEVVWGIDGSWTGWNPNLSAEYTVYTLQVTAPYWPWVGQFDQEGEFVLNDGVFAREPVLVNESPMQVEYTLNPDATWGDGTGIGLDDFVYNWYARSGSEALCQGCTPAAATAAAVTSIEEGATADKIIVTYGDGYSSSEWKYEPVLSNPSHIAEDEGFDWEHDPAAMAAAETHFSTTVPTWSTGPFKVDDAETGDFAIYTPNPEWAGDTEVTLDELTVKSFDSVDSIITELRQGTVDGASPSGISAENVATLATADEIAFDIAPGPGWGHIDLNTKNEFLQDPALRTAVFQAIDLEELISRTYANIQSDAARKLNHLFRNDSAQFKDLLSASGQGAGDMELARTTLETAGYTWDGDGRLHTPGGDQVAFNYRFADGSDDRQTMADLIAFNLGDIGIDLELKPFPVADLGPTISESDFDMVNYGWTSAPVFVSRASQYWASDSASNYGQNEDPELDAMLTALAAEVDPDQAVEQANAIVARVIEDAYVLPTVDTPVAIMVAEDLVNVRDNWASQQRALYNVAEWGIRDR</sequence>
<dbReference type="PANTHER" id="PTHR30290:SF65">
    <property type="entry name" value="MONOACYL PHOSPHATIDYLINOSITOL TETRAMANNOSIDE-BINDING PROTEIN LPQW-RELATED"/>
    <property type="match status" value="1"/>
</dbReference>
<dbReference type="STRING" id="380244.SAMN05216298_3702"/>
<dbReference type="AlphaFoldDB" id="A0A1G9JL11"/>
<protein>
    <submittedName>
        <fullName evidence="2">Peptide/nickel transport system substrate-binding protein</fullName>
    </submittedName>
</protein>
<dbReference type="InterPro" id="IPR039424">
    <property type="entry name" value="SBP_5"/>
</dbReference>
<organism evidence="2 3">
    <name type="scientific">Glycomyces sambucus</name>
    <dbReference type="NCBI Taxonomy" id="380244"/>
    <lineage>
        <taxon>Bacteria</taxon>
        <taxon>Bacillati</taxon>
        <taxon>Actinomycetota</taxon>
        <taxon>Actinomycetes</taxon>
        <taxon>Glycomycetales</taxon>
        <taxon>Glycomycetaceae</taxon>
        <taxon>Glycomyces</taxon>
    </lineage>
</organism>
<dbReference type="Gene3D" id="3.10.105.10">
    <property type="entry name" value="Dipeptide-binding Protein, Domain 3"/>
    <property type="match status" value="1"/>
</dbReference>
<dbReference type="GO" id="GO:1904680">
    <property type="term" value="F:peptide transmembrane transporter activity"/>
    <property type="evidence" value="ECO:0007669"/>
    <property type="project" value="TreeGrafter"/>
</dbReference>
<dbReference type="PANTHER" id="PTHR30290">
    <property type="entry name" value="PERIPLASMIC BINDING COMPONENT OF ABC TRANSPORTER"/>
    <property type="match status" value="1"/>
</dbReference>
<gene>
    <name evidence="2" type="ORF">SAMN05216298_3702</name>
</gene>
<evidence type="ECO:0000259" key="1">
    <source>
        <dbReference type="Pfam" id="PF00496"/>
    </source>
</evidence>
<evidence type="ECO:0000313" key="3">
    <source>
        <dbReference type="Proteomes" id="UP000198662"/>
    </source>
</evidence>
<evidence type="ECO:0000313" key="2">
    <source>
        <dbReference type="EMBL" id="SDL37945.1"/>
    </source>
</evidence>
<dbReference type="PROSITE" id="PS51257">
    <property type="entry name" value="PROKAR_LIPOPROTEIN"/>
    <property type="match status" value="1"/>
</dbReference>
<accession>A0A1G9JL11</accession>
<keyword evidence="3" id="KW-1185">Reference proteome</keyword>
<feature type="domain" description="Solute-binding protein family 5" evidence="1">
    <location>
        <begin position="118"/>
        <end position="500"/>
    </location>
</feature>
<dbReference type="EMBL" id="FNGF01000005">
    <property type="protein sequence ID" value="SDL37945.1"/>
    <property type="molecule type" value="Genomic_DNA"/>
</dbReference>
<dbReference type="InterPro" id="IPR000914">
    <property type="entry name" value="SBP_5_dom"/>
</dbReference>
<reference evidence="3" key="1">
    <citation type="submission" date="2016-10" db="EMBL/GenBank/DDBJ databases">
        <authorList>
            <person name="Varghese N."/>
            <person name="Submissions S."/>
        </authorList>
    </citation>
    <scope>NUCLEOTIDE SEQUENCE [LARGE SCALE GENOMIC DNA]</scope>
    <source>
        <strain evidence="3">CGMCC 4.3147</strain>
    </source>
</reference>